<evidence type="ECO:0000256" key="3">
    <source>
        <dbReference type="ARBA" id="ARBA00022630"/>
    </source>
</evidence>
<reference evidence="7" key="1">
    <citation type="journal article" date="2019" name="Int. J. Syst. Evol. Microbiol.">
        <title>The Global Catalogue of Microorganisms (GCM) 10K type strain sequencing project: providing services to taxonomists for standard genome sequencing and annotation.</title>
        <authorList>
            <consortium name="The Broad Institute Genomics Platform"/>
            <consortium name="The Broad Institute Genome Sequencing Center for Infectious Disease"/>
            <person name="Wu L."/>
            <person name="Ma J."/>
        </authorList>
    </citation>
    <scope>NUCLEOTIDE SEQUENCE [LARGE SCALE GENOMIC DNA]</scope>
    <source>
        <strain evidence="7">CCUG 55609</strain>
    </source>
</reference>
<evidence type="ECO:0000313" key="7">
    <source>
        <dbReference type="Proteomes" id="UP001597173"/>
    </source>
</evidence>
<protein>
    <submittedName>
        <fullName evidence="6">TIGR03364 family FAD-dependent oxidoreductase</fullName>
    </submittedName>
</protein>
<keyword evidence="7" id="KW-1185">Reference proteome</keyword>
<comment type="caution">
    <text evidence="6">The sequence shown here is derived from an EMBL/GenBank/DDBJ whole genome shotgun (WGS) entry which is preliminary data.</text>
</comment>
<dbReference type="EMBL" id="JBHTNF010000008">
    <property type="protein sequence ID" value="MFD1329034.1"/>
    <property type="molecule type" value="Genomic_DNA"/>
</dbReference>
<dbReference type="PANTHER" id="PTHR13847:SF286">
    <property type="entry name" value="D-AMINO ACID DEHYDROGENASE"/>
    <property type="match status" value="1"/>
</dbReference>
<dbReference type="Gene3D" id="3.30.9.10">
    <property type="entry name" value="D-Amino Acid Oxidase, subunit A, domain 2"/>
    <property type="match status" value="1"/>
</dbReference>
<dbReference type="InterPro" id="IPR036188">
    <property type="entry name" value="FAD/NAD-bd_sf"/>
</dbReference>
<dbReference type="RefSeq" id="WP_374836025.1">
    <property type="nucleotide sequence ID" value="NZ_JBHEEW010000002.1"/>
</dbReference>
<dbReference type="Proteomes" id="UP001597173">
    <property type="component" value="Unassembled WGS sequence"/>
</dbReference>
<dbReference type="PANTHER" id="PTHR13847">
    <property type="entry name" value="SARCOSINE DEHYDROGENASE-RELATED"/>
    <property type="match status" value="1"/>
</dbReference>
<accession>A0ABW3YYR0</accession>
<keyword evidence="4" id="KW-0560">Oxidoreductase</keyword>
<evidence type="ECO:0000256" key="4">
    <source>
        <dbReference type="ARBA" id="ARBA00023002"/>
    </source>
</evidence>
<comment type="similarity">
    <text evidence="2">Belongs to the DadA oxidoreductase family.</text>
</comment>
<organism evidence="6 7">
    <name type="scientific">Mycoplana ramosa</name>
    <name type="common">Mycoplana bullata</name>
    <dbReference type="NCBI Taxonomy" id="40837"/>
    <lineage>
        <taxon>Bacteria</taxon>
        <taxon>Pseudomonadati</taxon>
        <taxon>Pseudomonadota</taxon>
        <taxon>Alphaproteobacteria</taxon>
        <taxon>Hyphomicrobiales</taxon>
        <taxon>Rhizobiaceae</taxon>
        <taxon>Mycoplana</taxon>
    </lineage>
</organism>
<dbReference type="InterPro" id="IPR017741">
    <property type="entry name" value="FAD-dependent_OxRdtase_HpnW"/>
</dbReference>
<proteinExistence type="inferred from homology"/>
<evidence type="ECO:0000313" key="6">
    <source>
        <dbReference type="EMBL" id="MFD1329034.1"/>
    </source>
</evidence>
<dbReference type="Pfam" id="PF01266">
    <property type="entry name" value="DAO"/>
    <property type="match status" value="1"/>
</dbReference>
<gene>
    <name evidence="6" type="ORF">ACFQ33_14160</name>
</gene>
<comment type="cofactor">
    <cofactor evidence="1">
        <name>FAD</name>
        <dbReference type="ChEBI" id="CHEBI:57692"/>
    </cofactor>
</comment>
<evidence type="ECO:0000256" key="1">
    <source>
        <dbReference type="ARBA" id="ARBA00001974"/>
    </source>
</evidence>
<name>A0ABW3YYR0_MYCRA</name>
<dbReference type="Gene3D" id="3.50.50.60">
    <property type="entry name" value="FAD/NAD(P)-binding domain"/>
    <property type="match status" value="1"/>
</dbReference>
<feature type="domain" description="FAD dependent oxidoreductase" evidence="5">
    <location>
        <begin position="6"/>
        <end position="369"/>
    </location>
</feature>
<sequence>MDQGFDLIVIGAGIVGLGAALAGVRAGKSVAVVDRDARANGASIRNFGFVTVTGQKAGAHWARARRTRDIWAEVAPQAGIGVLQAGLVMPAYRPEAAEVEHAFLQTDMGAECRLITKDEAKALIPALRMDGLTAVMFSPHELRVESREALPQLAAWLAETQGVRFFWQTSALEVTDKGVVTRDGLIRADAVVVCPGDDFTTLFPEIIGRNELTKCTLQMLRIAAPGMPRLQAPVMSDHSLARYEGFAELEAARPLIDRLNAETPAMRAAGIHLIAVQSADGSLVVGDSHVYGPQAEPFARAEFDELIVQSFDDVLDLPGRHVTERWCGSYPSSSSRTILVERPAANIRLVMVTGGTGASTGFALGEQVVADLFSPTADVYEALK</sequence>
<dbReference type="SUPFAM" id="SSF51905">
    <property type="entry name" value="FAD/NAD(P)-binding domain"/>
    <property type="match status" value="1"/>
</dbReference>
<dbReference type="NCBIfam" id="TIGR03364">
    <property type="entry name" value="HpnW_proposed"/>
    <property type="match status" value="1"/>
</dbReference>
<dbReference type="InterPro" id="IPR006076">
    <property type="entry name" value="FAD-dep_OxRdtase"/>
</dbReference>
<evidence type="ECO:0000256" key="2">
    <source>
        <dbReference type="ARBA" id="ARBA00009410"/>
    </source>
</evidence>
<keyword evidence="3" id="KW-0285">Flavoprotein</keyword>
<evidence type="ECO:0000259" key="5">
    <source>
        <dbReference type="Pfam" id="PF01266"/>
    </source>
</evidence>